<dbReference type="RefSeq" id="WP_085055668.1">
    <property type="nucleotide sequence ID" value="NZ_BMCY01000001.1"/>
</dbReference>
<dbReference type="Proteomes" id="UP000297459">
    <property type="component" value="Unassembled WGS sequence"/>
</dbReference>
<organism evidence="1 2">
    <name type="scientific">Staphylococcus pragensis</name>
    <dbReference type="NCBI Taxonomy" id="1611836"/>
    <lineage>
        <taxon>Bacteria</taxon>
        <taxon>Bacillati</taxon>
        <taxon>Bacillota</taxon>
        <taxon>Bacilli</taxon>
        <taxon>Bacillales</taxon>
        <taxon>Staphylococcaceae</taxon>
        <taxon>Staphylococcus</taxon>
    </lineage>
</organism>
<comment type="caution">
    <text evidence="1">The sequence shown here is derived from an EMBL/GenBank/DDBJ whole genome shotgun (WGS) entry which is preliminary data.</text>
</comment>
<evidence type="ECO:0008006" key="3">
    <source>
        <dbReference type="Google" id="ProtNLM"/>
    </source>
</evidence>
<dbReference type="EMBL" id="SRPJ01000001">
    <property type="protein sequence ID" value="TGN28235.1"/>
    <property type="molecule type" value="Genomic_DNA"/>
</dbReference>
<name>A0A4Z1BZX7_9STAP</name>
<protein>
    <recommendedName>
        <fullName evidence="3">Phage protein</fullName>
    </recommendedName>
</protein>
<sequence length="112" mass="12956">MNIDIFEAYADAMESSCELHRVMGEFDRISELTGYLIEKAKAYREEGDIKGAEAIEQIILDDLGSDFNIVHDEFEEERKNWKEKVKKLKNVCAFYGISVPSLKSEKVIKLYK</sequence>
<gene>
    <name evidence="1" type="ORF">E2558_00995</name>
</gene>
<evidence type="ECO:0000313" key="2">
    <source>
        <dbReference type="Proteomes" id="UP000297459"/>
    </source>
</evidence>
<accession>A0A4Z1BZX7</accession>
<proteinExistence type="predicted"/>
<reference evidence="1 2" key="1">
    <citation type="submission" date="2019-04" db="EMBL/GenBank/DDBJ databases">
        <title>Genomic characterization of Staphylococcus petrasii strains.</title>
        <authorList>
            <person name="Vrbovska V."/>
            <person name="Kovarovic V."/>
            <person name="Maslanova I."/>
            <person name="Indrakova A."/>
            <person name="Petras P."/>
            <person name="Sedo O."/>
            <person name="Svec P."/>
            <person name="Fisarova L."/>
            <person name="Sedlacek I."/>
            <person name="Doskar J."/>
            <person name="Pantucek R."/>
        </authorList>
    </citation>
    <scope>NUCLEOTIDE SEQUENCE [LARGE SCALE GENOMIC DNA]</scope>
    <source>
        <strain evidence="1 2">CCM 8529</strain>
    </source>
</reference>
<keyword evidence="2" id="KW-1185">Reference proteome</keyword>
<dbReference type="AlphaFoldDB" id="A0A4Z1BZX7"/>
<evidence type="ECO:0000313" key="1">
    <source>
        <dbReference type="EMBL" id="TGN28235.1"/>
    </source>
</evidence>